<evidence type="ECO:0000256" key="4">
    <source>
        <dbReference type="ARBA" id="ARBA00022723"/>
    </source>
</evidence>
<evidence type="ECO:0000256" key="9">
    <source>
        <dbReference type="ARBA" id="ARBA00023049"/>
    </source>
</evidence>
<evidence type="ECO:0000256" key="1">
    <source>
        <dbReference type="ARBA" id="ARBA00004477"/>
    </source>
</evidence>
<keyword evidence="6 15" id="KW-0256">Endoplasmic reticulum</keyword>
<evidence type="ECO:0000256" key="2">
    <source>
        <dbReference type="ARBA" id="ARBA00022670"/>
    </source>
</evidence>
<feature type="binding site" evidence="14">
    <location>
        <position position="268"/>
    </location>
    <ligand>
        <name>Zn(2+)</name>
        <dbReference type="ChEBI" id="CHEBI:29105"/>
        <note>catalytic</note>
    </ligand>
</feature>
<evidence type="ECO:0000256" key="14">
    <source>
        <dbReference type="PIRSR" id="PIRSR627057-2"/>
    </source>
</evidence>
<comment type="cofactor">
    <cofactor evidence="14 15">
        <name>Zn(2+)</name>
        <dbReference type="ChEBI" id="CHEBI:29105"/>
    </cofactor>
    <text evidence="14 15">Binds 1 zinc ion per subunit.</text>
</comment>
<comment type="caution">
    <text evidence="18">The sequence shown here is derived from an EMBL/GenBank/DDBJ whole genome shotgun (WGS) entry which is preliminary data.</text>
</comment>
<protein>
    <recommendedName>
        <fullName evidence="15">CAAX prenyl protease</fullName>
        <ecNumber evidence="15">3.4.24.84</ecNumber>
    </recommendedName>
</protein>
<feature type="active site" evidence="13">
    <location>
        <position position="269"/>
    </location>
</feature>
<feature type="binding site" evidence="14">
    <location>
        <position position="338"/>
    </location>
    <ligand>
        <name>Zn(2+)</name>
        <dbReference type="ChEBI" id="CHEBI:29105"/>
        <note>catalytic</note>
    </ligand>
</feature>
<dbReference type="FunFam" id="3.30.2010.10:FF:000002">
    <property type="entry name" value="CAAX prenyl protease"/>
    <property type="match status" value="1"/>
</dbReference>
<feature type="transmembrane region" description="Helical" evidence="15">
    <location>
        <begin position="313"/>
        <end position="333"/>
    </location>
</feature>
<dbReference type="GO" id="GO:0005637">
    <property type="term" value="C:nuclear inner membrane"/>
    <property type="evidence" value="ECO:0007669"/>
    <property type="project" value="EnsemblFungi"/>
</dbReference>
<evidence type="ECO:0000313" key="18">
    <source>
        <dbReference type="EMBL" id="ORD99025.1"/>
    </source>
</evidence>
<sequence length="400" mass="46898">MWNLINYTVYPLAFNYVIGTLLKVLQFTAQVNPNPAKYLITDEEHKIATNYEMSKIKLSIVTEFFSFIKDLIMYQNIQQIYYRIPESKYFDKDVLMMLFISIFSVVFMIPFNLYSDFVLEESYGFNKKTLKLFIMDYIKVGIIFVVVAYPIQYLVFYLIRRFEKFCFYVGVTIICIQGVFIYLHPILIAPLFNKFTPLDKELDLYKRIESLAKKFDYSIEKVNICDGSTRSSHSNAYFSGFGKSKRLVLFDTIVNQMSDDEIMGVVGHEFGHCVLQHIPKLITISSIYQFISLIFFNRFVYKTGSYPISIKMIVFSSYFSSFSILFVFLSNFISRKFEKEADMFSVELGFGEYLINGLKVLSNKNNVTLVNNWLYSLISFSHPPILERIEFIRKLIAKNK</sequence>
<dbReference type="GO" id="GO:0007323">
    <property type="term" value="P:peptide pheromone maturation"/>
    <property type="evidence" value="ECO:0007669"/>
    <property type="project" value="EnsemblFungi"/>
</dbReference>
<gene>
    <name evidence="18" type="primary">FACE1</name>
    <name evidence="18" type="ORF">A0H76_1533</name>
</gene>
<evidence type="ECO:0000256" key="10">
    <source>
        <dbReference type="ARBA" id="ARBA00023136"/>
    </source>
</evidence>
<evidence type="ECO:0000256" key="13">
    <source>
        <dbReference type="PIRSR" id="PIRSR627057-1"/>
    </source>
</evidence>
<reference evidence="18 19" key="1">
    <citation type="journal article" date="2017" name="Environ. Microbiol.">
        <title>Decay of the glycolytic pathway and adaptation to intranuclear parasitism within Enterocytozoonidae microsporidia.</title>
        <authorList>
            <person name="Wiredu Boakye D."/>
            <person name="Jaroenlak P."/>
            <person name="Prachumwat A."/>
            <person name="Williams T.A."/>
            <person name="Bateman K.S."/>
            <person name="Itsathitphaisarn O."/>
            <person name="Sritunyalucksana K."/>
            <person name="Paszkiewicz K.H."/>
            <person name="Moore K.A."/>
            <person name="Stentiford G.D."/>
            <person name="Williams B.A."/>
        </authorList>
    </citation>
    <scope>NUCLEOTIDE SEQUENCE [LARGE SCALE GENOMIC DNA]</scope>
    <source>
        <strain evidence="19">canceri</strain>
    </source>
</reference>
<comment type="subcellular location">
    <subcellularLocation>
        <location evidence="1 15">Endoplasmic reticulum membrane</location>
        <topology evidence="1 15">Multi-pass membrane protein</topology>
    </subcellularLocation>
</comment>
<feature type="active site" description="Proton donor" evidence="13">
    <location>
        <position position="342"/>
    </location>
</feature>
<dbReference type="VEuPathDB" id="MicrosporidiaDB:HERIO_620"/>
<dbReference type="AlphaFoldDB" id="A0A1X0QH66"/>
<feature type="domain" description="CAAX prenyl protease 1 N-terminal" evidence="17">
    <location>
        <begin position="24"/>
        <end position="194"/>
    </location>
</feature>
<keyword evidence="2 15" id="KW-0645">Protease</keyword>
<keyword evidence="9 15" id="KW-0482">Metalloprotease</keyword>
<name>A0A1X0QH66_9MICR</name>
<evidence type="ECO:0000256" key="7">
    <source>
        <dbReference type="ARBA" id="ARBA00022833"/>
    </source>
</evidence>
<dbReference type="PANTHER" id="PTHR10120">
    <property type="entry name" value="CAAX PRENYL PROTEASE 1"/>
    <property type="match status" value="1"/>
</dbReference>
<dbReference type="CDD" id="cd07343">
    <property type="entry name" value="M48A_Zmpste24p_like"/>
    <property type="match status" value="1"/>
</dbReference>
<dbReference type="GO" id="GO:0005789">
    <property type="term" value="C:endoplasmic reticulum membrane"/>
    <property type="evidence" value="ECO:0007669"/>
    <property type="project" value="UniProtKB-SubCell"/>
</dbReference>
<feature type="transmembrane region" description="Helical" evidence="15">
    <location>
        <begin position="281"/>
        <end position="301"/>
    </location>
</feature>
<comment type="catalytic activity">
    <reaction evidence="11 15">
        <text>Hydrolyzes the peptide bond -P2-(S-farnesyl or geranylgeranyl)C-P1'-P2'-P3'-COOH where P1' and P2' are amino acids with aliphatic side chains and P3' is any C-terminal residue.</text>
        <dbReference type="EC" id="3.4.24.84"/>
    </reaction>
</comment>
<keyword evidence="10 15" id="KW-0472">Membrane</keyword>
<feature type="transmembrane region" description="Helical" evidence="15">
    <location>
        <begin position="134"/>
        <end position="158"/>
    </location>
</feature>
<evidence type="ECO:0000256" key="12">
    <source>
        <dbReference type="ARBA" id="ARBA00060927"/>
    </source>
</evidence>
<keyword evidence="4 14" id="KW-0479">Metal-binding</keyword>
<dbReference type="GO" id="GO:0071586">
    <property type="term" value="P:CAAX-box protein processing"/>
    <property type="evidence" value="ECO:0007669"/>
    <property type="project" value="UniProtKB-UniRule"/>
</dbReference>
<keyword evidence="8 15" id="KW-1133">Transmembrane helix</keyword>
<dbReference type="GO" id="GO:0031204">
    <property type="term" value="P:post-translational protein targeting to membrane, translocation"/>
    <property type="evidence" value="ECO:0007669"/>
    <property type="project" value="EnsemblFungi"/>
</dbReference>
<proteinExistence type="inferred from homology"/>
<dbReference type="EMBL" id="LTAI01000328">
    <property type="protein sequence ID" value="ORD99025.1"/>
    <property type="molecule type" value="Genomic_DNA"/>
</dbReference>
<keyword evidence="3 15" id="KW-0812">Transmembrane</keyword>
<evidence type="ECO:0000259" key="16">
    <source>
        <dbReference type="Pfam" id="PF01435"/>
    </source>
</evidence>
<organism evidence="18 19">
    <name type="scientific">Hepatospora eriocheir</name>
    <dbReference type="NCBI Taxonomy" id="1081669"/>
    <lineage>
        <taxon>Eukaryota</taxon>
        <taxon>Fungi</taxon>
        <taxon>Fungi incertae sedis</taxon>
        <taxon>Microsporidia</taxon>
        <taxon>Hepatosporidae</taxon>
        <taxon>Hepatospora</taxon>
    </lineage>
</organism>
<comment type="similarity">
    <text evidence="12 15">Belongs to the peptidase M48A family.</text>
</comment>
<dbReference type="VEuPathDB" id="MicrosporidiaDB:A0H76_1533"/>
<evidence type="ECO:0000256" key="11">
    <source>
        <dbReference type="ARBA" id="ARBA00044456"/>
    </source>
</evidence>
<dbReference type="GO" id="GO:0036503">
    <property type="term" value="P:ERAD pathway"/>
    <property type="evidence" value="ECO:0007669"/>
    <property type="project" value="EnsemblFungi"/>
</dbReference>
<dbReference type="InterPro" id="IPR001915">
    <property type="entry name" value="Peptidase_M48"/>
</dbReference>
<evidence type="ECO:0000256" key="15">
    <source>
        <dbReference type="RuleBase" id="RU366005"/>
    </source>
</evidence>
<evidence type="ECO:0000313" key="19">
    <source>
        <dbReference type="Proteomes" id="UP000192501"/>
    </source>
</evidence>
<keyword evidence="7 14" id="KW-0862">Zinc</keyword>
<dbReference type="GO" id="GO:0046872">
    <property type="term" value="F:metal ion binding"/>
    <property type="evidence" value="ECO:0007669"/>
    <property type="project" value="UniProtKB-UniRule"/>
</dbReference>
<evidence type="ECO:0000256" key="8">
    <source>
        <dbReference type="ARBA" id="ARBA00022989"/>
    </source>
</evidence>
<dbReference type="InterPro" id="IPR032456">
    <property type="entry name" value="Peptidase_M48_N"/>
</dbReference>
<dbReference type="GO" id="GO:0004222">
    <property type="term" value="F:metalloendopeptidase activity"/>
    <property type="evidence" value="ECO:0007669"/>
    <property type="project" value="UniProtKB-UniRule"/>
</dbReference>
<dbReference type="Gene3D" id="3.30.2010.10">
    <property type="entry name" value="Metalloproteases ('zincins'), catalytic domain"/>
    <property type="match status" value="1"/>
</dbReference>
<dbReference type="Pfam" id="PF01435">
    <property type="entry name" value="Peptidase_M48"/>
    <property type="match status" value="1"/>
</dbReference>
<feature type="transmembrane region" description="Helical" evidence="15">
    <location>
        <begin position="94"/>
        <end position="114"/>
    </location>
</feature>
<comment type="function">
    <text evidence="15">Proteolytically removes the C-terminal three residues of farnesylated proteins.</text>
</comment>
<evidence type="ECO:0000256" key="5">
    <source>
        <dbReference type="ARBA" id="ARBA00022801"/>
    </source>
</evidence>
<evidence type="ECO:0000256" key="6">
    <source>
        <dbReference type="ARBA" id="ARBA00022824"/>
    </source>
</evidence>
<feature type="binding site" evidence="14">
    <location>
        <position position="272"/>
    </location>
    <ligand>
        <name>Zn(2+)</name>
        <dbReference type="ChEBI" id="CHEBI:29105"/>
        <note>catalytic</note>
    </ligand>
</feature>
<accession>A0A1X0QH66</accession>
<evidence type="ECO:0000259" key="17">
    <source>
        <dbReference type="Pfam" id="PF16491"/>
    </source>
</evidence>
<feature type="domain" description="Peptidase M48" evidence="16">
    <location>
        <begin position="201"/>
        <end position="395"/>
    </location>
</feature>
<feature type="transmembrane region" description="Helical" evidence="15">
    <location>
        <begin position="165"/>
        <end position="192"/>
    </location>
</feature>
<evidence type="ECO:0000256" key="3">
    <source>
        <dbReference type="ARBA" id="ARBA00022692"/>
    </source>
</evidence>
<dbReference type="GO" id="GO:0120236">
    <property type="term" value="P:negative regulation of post-translational protein targeting to membrane, translocation"/>
    <property type="evidence" value="ECO:0007669"/>
    <property type="project" value="EnsemblFungi"/>
</dbReference>
<keyword evidence="5 15" id="KW-0378">Hydrolase</keyword>
<dbReference type="EC" id="3.4.24.84" evidence="15"/>
<dbReference type="InterPro" id="IPR027057">
    <property type="entry name" value="CAXX_Prtase_1"/>
</dbReference>
<dbReference type="Pfam" id="PF16491">
    <property type="entry name" value="Peptidase_M48_N"/>
    <property type="match status" value="1"/>
</dbReference>
<dbReference type="Proteomes" id="UP000192501">
    <property type="component" value="Unassembled WGS sequence"/>
</dbReference>